<dbReference type="RefSeq" id="XP_016263134.1">
    <property type="nucleotide sequence ID" value="XM_016407530.1"/>
</dbReference>
<reference evidence="10 11" key="1">
    <citation type="submission" date="2015-01" db="EMBL/GenBank/DDBJ databases">
        <title>The Genome Sequence of Exophiala oligosperma CBS72588.</title>
        <authorList>
            <consortium name="The Broad Institute Genomics Platform"/>
            <person name="Cuomo C."/>
            <person name="de Hoog S."/>
            <person name="Gorbushina A."/>
            <person name="Stielow B."/>
            <person name="Teixiera M."/>
            <person name="Abouelleil A."/>
            <person name="Chapman S.B."/>
            <person name="Priest M."/>
            <person name="Young S.K."/>
            <person name="Wortman J."/>
            <person name="Nusbaum C."/>
            <person name="Birren B."/>
        </authorList>
    </citation>
    <scope>NUCLEOTIDE SEQUENCE [LARGE SCALE GENOMIC DNA]</scope>
    <source>
        <strain evidence="10 11">CBS 72588</strain>
    </source>
</reference>
<dbReference type="GO" id="GO:0005634">
    <property type="term" value="C:nucleus"/>
    <property type="evidence" value="ECO:0007669"/>
    <property type="project" value="UniProtKB-SubCell"/>
</dbReference>
<evidence type="ECO:0000256" key="9">
    <source>
        <dbReference type="SAM" id="MobiDB-lite"/>
    </source>
</evidence>
<dbReference type="GO" id="GO:0007165">
    <property type="term" value="P:signal transduction"/>
    <property type="evidence" value="ECO:0007669"/>
    <property type="project" value="InterPro"/>
</dbReference>
<dbReference type="VEuPathDB" id="FungiDB:PV06_06420"/>
<dbReference type="GO" id="GO:0000159">
    <property type="term" value="C:protein phosphatase type 2A complex"/>
    <property type="evidence" value="ECO:0007669"/>
    <property type="project" value="UniProtKB-UniRule"/>
</dbReference>
<dbReference type="GO" id="GO:0051754">
    <property type="term" value="P:meiotic sister chromatid cohesion, centromeric"/>
    <property type="evidence" value="ECO:0007669"/>
    <property type="project" value="UniProtKB-ARBA"/>
</dbReference>
<dbReference type="FunFam" id="1.25.10.10:FF:000016">
    <property type="entry name" value="Serine/threonine-protein phosphatase 2A 56 kDa regulatory subunit"/>
    <property type="match status" value="1"/>
</dbReference>
<keyword evidence="4" id="KW-0963">Cytoplasm</keyword>
<evidence type="ECO:0000256" key="3">
    <source>
        <dbReference type="ARBA" id="ARBA00008259"/>
    </source>
</evidence>
<dbReference type="InterPro" id="IPR002554">
    <property type="entry name" value="PP2A_B56"/>
</dbReference>
<feature type="region of interest" description="Disordered" evidence="9">
    <location>
        <begin position="166"/>
        <end position="191"/>
    </location>
</feature>
<evidence type="ECO:0000256" key="4">
    <source>
        <dbReference type="ARBA" id="ARBA00022490"/>
    </source>
</evidence>
<comment type="similarity">
    <text evidence="3">Belongs to the phosphatase 2A regulatory subunit B family.</text>
</comment>
<evidence type="ECO:0000256" key="7">
    <source>
        <dbReference type="ARBA" id="ARBA00064351"/>
    </source>
</evidence>
<feature type="region of interest" description="Disordered" evidence="9">
    <location>
        <begin position="1"/>
        <end position="154"/>
    </location>
</feature>
<feature type="compositionally biased region" description="Polar residues" evidence="9">
    <location>
        <begin position="664"/>
        <end position="677"/>
    </location>
</feature>
<comment type="subunit">
    <text evidence="7">PP2A consists of a common heterodimeric core enzyme, composed of a 36 kDa catalytic subunit (subunit C) and a 65 kDa constant regulatory subunit (PR65 or subunit A), that associates with a variety of regulatory subunits. Proteins that associate with the core dimer include three families of regulatory subunits B (the R2/B/PR55/B55, R3/B''/PR72/PR130/PR59 and R5/B'/B56 families), the 48 kDa variable regulatory subunit, viral proteins, and cell signaling molecules.</text>
</comment>
<dbReference type="EMBL" id="KN847336">
    <property type="protein sequence ID" value="KIW42918.1"/>
    <property type="molecule type" value="Genomic_DNA"/>
</dbReference>
<organism evidence="10 11">
    <name type="scientific">Exophiala oligosperma</name>
    <dbReference type="NCBI Taxonomy" id="215243"/>
    <lineage>
        <taxon>Eukaryota</taxon>
        <taxon>Fungi</taxon>
        <taxon>Dikarya</taxon>
        <taxon>Ascomycota</taxon>
        <taxon>Pezizomycotina</taxon>
        <taxon>Eurotiomycetes</taxon>
        <taxon>Chaetothyriomycetidae</taxon>
        <taxon>Chaetothyriales</taxon>
        <taxon>Herpotrichiellaceae</taxon>
        <taxon>Exophiala</taxon>
    </lineage>
</organism>
<dbReference type="Pfam" id="PF01603">
    <property type="entry name" value="B56"/>
    <property type="match status" value="1"/>
</dbReference>
<dbReference type="GO" id="GO:0005737">
    <property type="term" value="C:cytoplasm"/>
    <property type="evidence" value="ECO:0007669"/>
    <property type="project" value="UniProtKB-SubCell"/>
</dbReference>
<sequence length="710" mass="80081">MKGFRQRVHEQLSRAKDSNKSSKKKDSSSGTASPLSSSTTLPGADSRSPNASNAATPNSSSTNVSDIRGKGPNNEGGLSTHGNTLHHTGHGQGTGVGSQHFMSQGASHGPGGPNTPGRQGGHIAPSVIISPSAPHIPGPGATETMPGDLAPPKAGQKSLLFDRLQTTPKDVPEGVRTPKRQHSSRFDVSDQRARDLEKLPGFHEVPPNRRQELFMQKIDQCNIIFDFNDQTADMKSKEIKRLALHELLDYVANNRSVITEPMYPKVVEMFSKNLFRPVPPPVNPQGEAFDPEEDEPVLEVAWPHIQVVYEFFLRFIESQDFNTNIAKAYIDHHFVLQLLELFDSEDPRERDFLKTTLHRIYGKFLNLRSYIRRSINNVFFQFTYETERFNGIAELLEILGSIINGFALPLKEEHKLFLTRVLLPMHKVKSLSMYHPQLAYCIVQFLEKDAALTEEVVLGLLRYWPKTNSTKEVMFLNEVEDIFEVMDPQEFAKVQEPLFNQLAKSVASPHFQVAERALYFWNNEYFCNLVSDNVETILPIMFAPLYENSKGHWNRTIHGMVYNAMKLFMEINPQLFDECSHGYSEMQNTADDREKARQAKWDKLTEQANKMKSGTEKPISAATTTKEVETDATQDNQERLDALKLHDESSATKTSSRRRADSHGGQSKSRRSNSGSENKPRRHRTHSSGSVDIHHRTVHHAARHGSTLSH</sequence>
<comment type="subcellular location">
    <subcellularLocation>
        <location evidence="2">Cytoplasm</location>
    </subcellularLocation>
    <subcellularLocation>
        <location evidence="1">Nucleus</location>
    </subcellularLocation>
</comment>
<dbReference type="InterPro" id="IPR016024">
    <property type="entry name" value="ARM-type_fold"/>
</dbReference>
<feature type="compositionally biased region" description="Polar residues" evidence="9">
    <location>
        <begin position="621"/>
        <end position="635"/>
    </location>
</feature>
<feature type="compositionally biased region" description="Low complexity" evidence="9">
    <location>
        <begin position="76"/>
        <end position="86"/>
    </location>
</feature>
<keyword evidence="6" id="KW-0539">Nucleus</keyword>
<gene>
    <name evidence="10" type="ORF">PV06_06420</name>
</gene>
<protein>
    <recommendedName>
        <fullName evidence="8">Serine/threonine-protein phosphatase 2A 56 kDa regulatory subunit</fullName>
    </recommendedName>
</protein>
<dbReference type="OrthoDB" id="10264446at2759"/>
<dbReference type="GO" id="GO:0019888">
    <property type="term" value="F:protein phosphatase regulator activity"/>
    <property type="evidence" value="ECO:0007669"/>
    <property type="project" value="UniProtKB-UniRule"/>
</dbReference>
<evidence type="ECO:0000256" key="6">
    <source>
        <dbReference type="ARBA" id="ARBA00023242"/>
    </source>
</evidence>
<dbReference type="InterPro" id="IPR011989">
    <property type="entry name" value="ARM-like"/>
</dbReference>
<feature type="compositionally biased region" description="Basic and acidic residues" evidence="9">
    <location>
        <begin position="636"/>
        <end position="650"/>
    </location>
</feature>
<accession>A0A0D2DIV3</accession>
<evidence type="ECO:0000313" key="10">
    <source>
        <dbReference type="EMBL" id="KIW42918.1"/>
    </source>
</evidence>
<name>A0A0D2DIV3_9EURO</name>
<evidence type="ECO:0000313" key="11">
    <source>
        <dbReference type="Proteomes" id="UP000053342"/>
    </source>
</evidence>
<feature type="region of interest" description="Disordered" evidence="9">
    <location>
        <begin position="606"/>
        <end position="710"/>
    </location>
</feature>
<dbReference type="GO" id="GO:0098813">
    <property type="term" value="P:nuclear chromosome segregation"/>
    <property type="evidence" value="ECO:0007669"/>
    <property type="project" value="UniProtKB-ARBA"/>
</dbReference>
<feature type="compositionally biased region" description="Low complexity" evidence="9">
    <location>
        <begin position="28"/>
        <end position="63"/>
    </location>
</feature>
<keyword evidence="5" id="KW-0597">Phosphoprotein</keyword>
<dbReference type="SUPFAM" id="SSF48371">
    <property type="entry name" value="ARM repeat"/>
    <property type="match status" value="1"/>
</dbReference>
<dbReference type="Gene3D" id="1.25.10.10">
    <property type="entry name" value="Leucine-rich Repeat Variant"/>
    <property type="match status" value="1"/>
</dbReference>
<dbReference type="AlphaFoldDB" id="A0A0D2DIV3"/>
<dbReference type="PANTHER" id="PTHR10257">
    <property type="entry name" value="SERINE/THREONINE PROTEIN PHOSPHATASE 2A PP2A REGULATORY SUBUNIT B"/>
    <property type="match status" value="1"/>
</dbReference>
<dbReference type="PANTHER" id="PTHR10257:SF3">
    <property type="entry name" value="SERINE_THREONINE-PROTEIN PHOSPHATASE 2A 56 KDA REGULATORY SUBUNIT GAMMA ISOFORM"/>
    <property type="match status" value="1"/>
</dbReference>
<evidence type="ECO:0000256" key="2">
    <source>
        <dbReference type="ARBA" id="ARBA00004496"/>
    </source>
</evidence>
<feature type="compositionally biased region" description="Gly residues" evidence="9">
    <location>
        <begin position="108"/>
        <end position="120"/>
    </location>
</feature>
<proteinExistence type="inferred from homology"/>
<evidence type="ECO:0000256" key="1">
    <source>
        <dbReference type="ARBA" id="ARBA00004123"/>
    </source>
</evidence>
<evidence type="ECO:0000256" key="5">
    <source>
        <dbReference type="ARBA" id="ARBA00022553"/>
    </source>
</evidence>
<comment type="function">
    <text evidence="8">The B regulatory subunit might modulate substrate selectivity and catalytic activity, and also might direct the localization of the catalytic enzyme to a particular subcellular compartment.</text>
</comment>
<dbReference type="GO" id="GO:0005816">
    <property type="term" value="C:spindle pole body"/>
    <property type="evidence" value="ECO:0007669"/>
    <property type="project" value="UniProtKB-ARBA"/>
</dbReference>
<dbReference type="GO" id="GO:0000776">
    <property type="term" value="C:kinetochore"/>
    <property type="evidence" value="ECO:0007669"/>
    <property type="project" value="UniProtKB-ARBA"/>
</dbReference>
<dbReference type="Proteomes" id="UP000053342">
    <property type="component" value="Unassembled WGS sequence"/>
</dbReference>
<dbReference type="STRING" id="215243.A0A0D2DIV3"/>
<feature type="compositionally biased region" description="Basic and acidic residues" evidence="9">
    <location>
        <begin position="7"/>
        <end position="27"/>
    </location>
</feature>
<dbReference type="GeneID" id="27358494"/>
<keyword evidence="11" id="KW-1185">Reference proteome</keyword>
<dbReference type="PIRSF" id="PIRSF028043">
    <property type="entry name" value="PP2A_B56"/>
    <property type="match status" value="1"/>
</dbReference>
<evidence type="ECO:0000256" key="8">
    <source>
        <dbReference type="PIRNR" id="PIRNR028043"/>
    </source>
</evidence>
<dbReference type="GO" id="GO:1901991">
    <property type="term" value="P:negative regulation of mitotic cell cycle phase transition"/>
    <property type="evidence" value="ECO:0007669"/>
    <property type="project" value="UniProtKB-ARBA"/>
</dbReference>